<dbReference type="CDD" id="cd00340">
    <property type="entry name" value="GSH_Peroxidase"/>
    <property type="match status" value="1"/>
</dbReference>
<feature type="domain" description="Thioredoxin" evidence="6">
    <location>
        <begin position="21"/>
        <end position="197"/>
    </location>
</feature>
<protein>
    <recommendedName>
        <fullName evidence="4">Glutathione peroxidase</fullName>
    </recommendedName>
</protein>
<comment type="similarity">
    <text evidence="1 4">Belongs to the glutathione peroxidase family.</text>
</comment>
<dbReference type="RefSeq" id="WP_317702454.1">
    <property type="nucleotide sequence ID" value="NZ_CP136921.1"/>
</dbReference>
<keyword evidence="8" id="KW-1185">Reference proteome</keyword>
<dbReference type="PANTHER" id="PTHR11592:SF44">
    <property type="entry name" value="GLUTATHIONE PEROXIDASE"/>
    <property type="match status" value="1"/>
</dbReference>
<gene>
    <name evidence="7" type="ORF">P4826_02790</name>
</gene>
<dbReference type="EMBL" id="CP136921">
    <property type="protein sequence ID" value="WOO33051.1"/>
    <property type="molecule type" value="Genomic_DNA"/>
</dbReference>
<name>A0ABZ0J5Z3_9BURK</name>
<evidence type="ECO:0000313" key="8">
    <source>
        <dbReference type="Proteomes" id="UP001303211"/>
    </source>
</evidence>
<proteinExistence type="inferred from homology"/>
<dbReference type="InterPro" id="IPR029759">
    <property type="entry name" value="GPX_AS"/>
</dbReference>
<evidence type="ECO:0000256" key="4">
    <source>
        <dbReference type="RuleBase" id="RU000499"/>
    </source>
</evidence>
<dbReference type="InterPro" id="IPR013766">
    <property type="entry name" value="Thioredoxin_domain"/>
</dbReference>
<organism evidence="7 8">
    <name type="scientific">Diaphorobacter limosus</name>
    <dbReference type="NCBI Taxonomy" id="3036128"/>
    <lineage>
        <taxon>Bacteria</taxon>
        <taxon>Pseudomonadati</taxon>
        <taxon>Pseudomonadota</taxon>
        <taxon>Betaproteobacteria</taxon>
        <taxon>Burkholderiales</taxon>
        <taxon>Comamonadaceae</taxon>
        <taxon>Diaphorobacter</taxon>
    </lineage>
</organism>
<dbReference type="PROSITE" id="PS00460">
    <property type="entry name" value="GLUTATHIONE_PEROXID_1"/>
    <property type="match status" value="1"/>
</dbReference>
<reference evidence="7 8" key="1">
    <citation type="submission" date="2023-03" db="EMBL/GenBank/DDBJ databases">
        <title>Diaphorobacter basophil sp. nov., isolated from a sewage-treatment plant.</title>
        <authorList>
            <person name="Yang K."/>
        </authorList>
    </citation>
    <scope>NUCLEOTIDE SEQUENCE [LARGE SCALE GENOMIC DNA]</scope>
    <source>
        <strain evidence="7 8">Y-1</strain>
    </source>
</reference>
<keyword evidence="3 4" id="KW-0560">Oxidoreductase</keyword>
<evidence type="ECO:0000256" key="5">
    <source>
        <dbReference type="SAM" id="SignalP"/>
    </source>
</evidence>
<dbReference type="Proteomes" id="UP001303211">
    <property type="component" value="Chromosome"/>
</dbReference>
<dbReference type="InterPro" id="IPR036249">
    <property type="entry name" value="Thioredoxin-like_sf"/>
</dbReference>
<dbReference type="GO" id="GO:0004601">
    <property type="term" value="F:peroxidase activity"/>
    <property type="evidence" value="ECO:0007669"/>
    <property type="project" value="UniProtKB-KW"/>
</dbReference>
<sequence>MSGRALAFLLVISHPMAFAGVPSVPPAPTAAAAGEQALSGCPAVLRHRFPRLQDDSPQSLCQYQGKVILVVNTASYCGFTYQYQGLEALFQKYKDRGLVVLGFPSNDFFQEKNDNKEIADFCYNTYGVIFPMFARSAVRGSDANPLYKQLAQMTGKVPGWNFNKYLIDRSGLSVTHYPSTVEPESTAFLGQLEKLLAKP</sequence>
<evidence type="ECO:0000259" key="6">
    <source>
        <dbReference type="PROSITE" id="PS51352"/>
    </source>
</evidence>
<dbReference type="PANTHER" id="PTHR11592">
    <property type="entry name" value="GLUTATHIONE PEROXIDASE"/>
    <property type="match status" value="1"/>
</dbReference>
<feature type="signal peptide" evidence="5">
    <location>
        <begin position="1"/>
        <end position="19"/>
    </location>
</feature>
<dbReference type="SUPFAM" id="SSF52833">
    <property type="entry name" value="Thioredoxin-like"/>
    <property type="match status" value="1"/>
</dbReference>
<dbReference type="Gene3D" id="3.40.30.10">
    <property type="entry name" value="Glutaredoxin"/>
    <property type="match status" value="1"/>
</dbReference>
<dbReference type="PRINTS" id="PR01011">
    <property type="entry name" value="GLUTPROXDASE"/>
</dbReference>
<evidence type="ECO:0000256" key="2">
    <source>
        <dbReference type="ARBA" id="ARBA00022559"/>
    </source>
</evidence>
<keyword evidence="2 4" id="KW-0575">Peroxidase</keyword>
<dbReference type="PROSITE" id="PS51355">
    <property type="entry name" value="GLUTATHIONE_PEROXID_3"/>
    <property type="match status" value="1"/>
</dbReference>
<dbReference type="InterPro" id="IPR000889">
    <property type="entry name" value="Glutathione_peroxidase"/>
</dbReference>
<accession>A0ABZ0J5Z3</accession>
<dbReference type="Pfam" id="PF00255">
    <property type="entry name" value="GSHPx"/>
    <property type="match status" value="1"/>
</dbReference>
<evidence type="ECO:0000256" key="1">
    <source>
        <dbReference type="ARBA" id="ARBA00006926"/>
    </source>
</evidence>
<evidence type="ECO:0000313" key="7">
    <source>
        <dbReference type="EMBL" id="WOO33051.1"/>
    </source>
</evidence>
<evidence type="ECO:0000256" key="3">
    <source>
        <dbReference type="ARBA" id="ARBA00023002"/>
    </source>
</evidence>
<feature type="chain" id="PRO_5047235354" description="Glutathione peroxidase" evidence="5">
    <location>
        <begin position="20"/>
        <end position="199"/>
    </location>
</feature>
<dbReference type="PROSITE" id="PS51352">
    <property type="entry name" value="THIOREDOXIN_2"/>
    <property type="match status" value="1"/>
</dbReference>
<keyword evidence="5" id="KW-0732">Signal</keyword>